<dbReference type="Gene3D" id="3.40.120.10">
    <property type="entry name" value="Alpha-D-Glucose-1,6-Bisphosphate, subunit A, domain 3"/>
    <property type="match status" value="1"/>
</dbReference>
<proteinExistence type="inferred from homology"/>
<comment type="cofactor">
    <cofactor evidence="2">
        <name>Mg(2+)</name>
        <dbReference type="ChEBI" id="CHEBI:18420"/>
    </cofactor>
</comment>
<evidence type="ECO:0000259" key="20">
    <source>
        <dbReference type="Pfam" id="PF21405"/>
    </source>
</evidence>
<evidence type="ECO:0000256" key="14">
    <source>
        <dbReference type="ARBA" id="ARBA00059527"/>
    </source>
</evidence>
<dbReference type="GO" id="GO:0071555">
    <property type="term" value="P:cell wall organization"/>
    <property type="evidence" value="ECO:0007669"/>
    <property type="project" value="UniProtKB-KW"/>
</dbReference>
<keyword evidence="8" id="KW-0460">Magnesium</keyword>
<feature type="compositionally biased region" description="Acidic residues" evidence="15">
    <location>
        <begin position="447"/>
        <end position="460"/>
    </location>
</feature>
<dbReference type="InterPro" id="IPR005844">
    <property type="entry name" value="A-D-PHexomutase_a/b/a-I"/>
</dbReference>
<comment type="catalytic activity">
    <reaction evidence="1">
        <text>N-acetyl-alpha-D-glucosamine 1-phosphate = N-acetyl-D-glucosamine 6-phosphate</text>
        <dbReference type="Rhea" id="RHEA:23804"/>
        <dbReference type="ChEBI" id="CHEBI:57513"/>
        <dbReference type="ChEBI" id="CHEBI:57776"/>
        <dbReference type="EC" id="5.4.2.3"/>
    </reaction>
</comment>
<dbReference type="PANTHER" id="PTHR45955:SF1">
    <property type="entry name" value="PHOSPHOACETYLGLUCOSAMINE MUTASE"/>
    <property type="match status" value="1"/>
</dbReference>
<reference evidence="21 22" key="1">
    <citation type="journal article" date="2021" name="Elife">
        <title>Chloroplast acquisition without the gene transfer in kleptoplastic sea slugs, Plakobranchus ocellatus.</title>
        <authorList>
            <person name="Maeda T."/>
            <person name="Takahashi S."/>
            <person name="Yoshida T."/>
            <person name="Shimamura S."/>
            <person name="Takaki Y."/>
            <person name="Nagai Y."/>
            <person name="Toyoda A."/>
            <person name="Suzuki Y."/>
            <person name="Arimoto A."/>
            <person name="Ishii H."/>
            <person name="Satoh N."/>
            <person name="Nishiyama T."/>
            <person name="Hasebe M."/>
            <person name="Maruyama T."/>
            <person name="Minagawa J."/>
            <person name="Obokata J."/>
            <person name="Shigenobu S."/>
        </authorList>
    </citation>
    <scope>NUCLEOTIDE SEQUENCE [LARGE SCALE GENOMIC DNA]</scope>
</reference>
<dbReference type="AlphaFoldDB" id="A0AAV4IDI1"/>
<dbReference type="SUPFAM" id="SSF55957">
    <property type="entry name" value="Phosphoglucomutase, C-terminal domain"/>
    <property type="match status" value="1"/>
</dbReference>
<dbReference type="EC" id="5.4.2.3" evidence="5"/>
<evidence type="ECO:0000256" key="12">
    <source>
        <dbReference type="ARBA" id="ARBA00031926"/>
    </source>
</evidence>
<evidence type="ECO:0000256" key="11">
    <source>
        <dbReference type="ARBA" id="ARBA00023316"/>
    </source>
</evidence>
<dbReference type="SUPFAM" id="SSF53738">
    <property type="entry name" value="Phosphoglucomutase, first 3 domains"/>
    <property type="match status" value="3"/>
</dbReference>
<comment type="pathway">
    <text evidence="3">Nucleotide-sugar biosynthesis; UDP-N-acetyl-alpha-D-glucosamine biosynthesis; N-acetyl-alpha-D-glucosamine 1-phosphate from alpha-D-glucosamine 6-phosphate (route I): step 2/2.</text>
</comment>
<feature type="region of interest" description="Disordered" evidence="15">
    <location>
        <begin position="447"/>
        <end position="484"/>
    </location>
</feature>
<dbReference type="Pfam" id="PF21404">
    <property type="entry name" value="AMG1_III"/>
    <property type="match status" value="1"/>
</dbReference>
<name>A0AAV4IDI1_9GAST</name>
<dbReference type="Pfam" id="PF21405">
    <property type="entry name" value="AMG1_II"/>
    <property type="match status" value="1"/>
</dbReference>
<dbReference type="EMBL" id="BMAT01013218">
    <property type="protein sequence ID" value="GFS07681.1"/>
    <property type="molecule type" value="Genomic_DNA"/>
</dbReference>
<evidence type="ECO:0000256" key="13">
    <source>
        <dbReference type="ARBA" id="ARBA00032065"/>
    </source>
</evidence>
<feature type="domain" description="Phosphoacetylglucosamine mutase AMG1" evidence="19">
    <location>
        <begin position="299"/>
        <end position="419"/>
    </location>
</feature>
<evidence type="ECO:0000256" key="2">
    <source>
        <dbReference type="ARBA" id="ARBA00001946"/>
    </source>
</evidence>
<feature type="compositionally biased region" description="Polar residues" evidence="15">
    <location>
        <begin position="472"/>
        <end position="484"/>
    </location>
</feature>
<dbReference type="InterPro" id="IPR016055">
    <property type="entry name" value="A-D-PHexomutase_a/b/a-I/II/III"/>
</dbReference>
<dbReference type="Pfam" id="PF00408">
    <property type="entry name" value="PGM_PMM_IV"/>
    <property type="match status" value="1"/>
</dbReference>
<organism evidence="21 22">
    <name type="scientific">Elysia marginata</name>
    <dbReference type="NCBI Taxonomy" id="1093978"/>
    <lineage>
        <taxon>Eukaryota</taxon>
        <taxon>Metazoa</taxon>
        <taxon>Spiralia</taxon>
        <taxon>Lophotrochozoa</taxon>
        <taxon>Mollusca</taxon>
        <taxon>Gastropoda</taxon>
        <taxon>Heterobranchia</taxon>
        <taxon>Euthyneura</taxon>
        <taxon>Panpulmonata</taxon>
        <taxon>Sacoglossa</taxon>
        <taxon>Placobranchoidea</taxon>
        <taxon>Plakobranchidae</taxon>
        <taxon>Elysia</taxon>
    </lineage>
</organism>
<sequence length="733" mass="81504">MNLLKQAAETGRLHYPRSLQTTLSYGTAGIRMRAEKLDYILYRMGLLSVIFSKFRKGQVTGLMVTASHNPAEDNGVKLIDTMGEMMPIAWEKHATELINVSDDKLESALEEIIKEEGVDVNIPAVICTAMDTRPSSVQLSKAAVDGIEALGGECHNYGLLTTPQLHYIVCCRNTKEQYGLPTEEGYYSKLTSAFLEFNKGQSTSKYSRDLHVDLANGVSAPKIKALKTYLNDTLNIHTCNDGSSGQLNYQCGADFVKVGQCPPIGFDLQPGMRCASYDGDGDRIVYFYKTKDGKFALLDGDKIATLIASFLSDLLTTSGLKLNLGLVQTAYANGSSTKYITDVMKVPVACVPTGVKHLHHKAGDFDIGVYFEANGHGTVLFSEGAQRSILQQASDSSLDQSARDAAGRLVTAMNMINQTQQTFALHLFTTFSHQASKIYKIAMSSSEENDPYTSSEEDFTPESSSSESDTENQSPQPGPTNNVQERTYQHADTAEGCVIPQFRPDNVPGLRLPEDRTKKDSAKYSTPGAFFKLFFTLELVGQVCQYTNDNFTRIGHTKPSLAKNWSPLTEDEFYVFVALLMYMSLVRVTRLDLYWSTQQLFHGFWARTFMSKFRFKQIQAFLKTVGDAISDMLLVESILAYRDWTCEEWDSAYTDLPSIMLKIKVEDRTIVKTTDAERRTTSPPGLQEAIDQLVAKYKFGRAFVRPSGTEDVMRVYAEADTKQKNCSPLMAGE</sequence>
<dbReference type="FunFam" id="3.30.310.50:FF:000003">
    <property type="entry name" value="Phosphoacetylglucosamine mutase"/>
    <property type="match status" value="1"/>
</dbReference>
<dbReference type="GO" id="GO:0004610">
    <property type="term" value="F:phosphoacetylglucosamine mutase activity"/>
    <property type="evidence" value="ECO:0007669"/>
    <property type="project" value="UniProtKB-EC"/>
</dbReference>
<evidence type="ECO:0000256" key="5">
    <source>
        <dbReference type="ARBA" id="ARBA00012731"/>
    </source>
</evidence>
<evidence type="ECO:0000313" key="21">
    <source>
        <dbReference type="EMBL" id="GFS07681.1"/>
    </source>
</evidence>
<comment type="function">
    <text evidence="14">Catalyzes the conversion of GlcNAc-6-P into GlcNAc-1-P during the synthesis of uridine diphosphate/UDP-GlcNAc, which is a biosynthetic precursor of chitin and also supplies the amino sugars for N-linked oligosaccharides of glycoproteins.</text>
</comment>
<evidence type="ECO:0000259" key="16">
    <source>
        <dbReference type="Pfam" id="PF00408"/>
    </source>
</evidence>
<protein>
    <recommendedName>
        <fullName evidence="5">phosphoacetylglucosamine mutase</fullName>
        <ecNumber evidence="5">5.4.2.3</ecNumber>
    </recommendedName>
    <alternativeName>
        <fullName evidence="13">Acetylglucosamine phosphomutase</fullName>
    </alternativeName>
    <alternativeName>
        <fullName evidence="12">N-acetylglucosamine-phosphate mutase</fullName>
    </alternativeName>
</protein>
<dbReference type="PROSITE" id="PS00710">
    <property type="entry name" value="PGM_PMM"/>
    <property type="match status" value="1"/>
</dbReference>
<evidence type="ECO:0000259" key="18">
    <source>
        <dbReference type="Pfam" id="PF13843"/>
    </source>
</evidence>
<feature type="domain" description="Alpha-D-phosphohexomutase alpha/beta/alpha" evidence="17">
    <location>
        <begin position="58"/>
        <end position="98"/>
    </location>
</feature>
<dbReference type="Gene3D" id="3.30.310.50">
    <property type="entry name" value="Alpha-D-phosphohexomutase, C-terminal domain"/>
    <property type="match status" value="1"/>
</dbReference>
<evidence type="ECO:0000256" key="9">
    <source>
        <dbReference type="ARBA" id="ARBA00023235"/>
    </source>
</evidence>
<dbReference type="InterPro" id="IPR005843">
    <property type="entry name" value="A-D-PHexomutase_C"/>
</dbReference>
<dbReference type="GO" id="GO:0005975">
    <property type="term" value="P:carbohydrate metabolic process"/>
    <property type="evidence" value="ECO:0007669"/>
    <property type="project" value="InterPro"/>
</dbReference>
<feature type="domain" description="PiggyBac transposable element-derived protein" evidence="18">
    <location>
        <begin position="526"/>
        <end position="623"/>
    </location>
</feature>
<dbReference type="InterPro" id="IPR016657">
    <property type="entry name" value="PAGM"/>
</dbReference>
<accession>A0AAV4IDI1</accession>
<evidence type="ECO:0000256" key="4">
    <source>
        <dbReference type="ARBA" id="ARBA00010231"/>
    </source>
</evidence>
<keyword evidence="22" id="KW-1185">Reference proteome</keyword>
<evidence type="ECO:0000259" key="17">
    <source>
        <dbReference type="Pfam" id="PF02878"/>
    </source>
</evidence>
<dbReference type="Pfam" id="PF02878">
    <property type="entry name" value="PGM_PMM_I"/>
    <property type="match status" value="1"/>
</dbReference>
<keyword evidence="7" id="KW-0479">Metal-binding</keyword>
<evidence type="ECO:0000259" key="19">
    <source>
        <dbReference type="Pfam" id="PF21404"/>
    </source>
</evidence>
<keyword evidence="9" id="KW-0413">Isomerase</keyword>
<keyword evidence="11" id="KW-0961">Cell wall biogenesis/degradation</keyword>
<evidence type="ECO:0000256" key="10">
    <source>
        <dbReference type="ARBA" id="ARBA00023277"/>
    </source>
</evidence>
<evidence type="ECO:0000256" key="8">
    <source>
        <dbReference type="ARBA" id="ARBA00022842"/>
    </source>
</evidence>
<dbReference type="InterPro" id="IPR049022">
    <property type="entry name" value="AMG1_III"/>
</dbReference>
<dbReference type="InterPro" id="IPR029526">
    <property type="entry name" value="PGBD"/>
</dbReference>
<dbReference type="FunFam" id="3.40.120.10:FF:000013">
    <property type="entry name" value="Phosphoacetylglucosamine mutase"/>
    <property type="match status" value="1"/>
</dbReference>
<comment type="similarity">
    <text evidence="4">Belongs to the phosphohexose mutase family.</text>
</comment>
<dbReference type="GO" id="GO:0006048">
    <property type="term" value="P:UDP-N-acetylglucosamine biosynthetic process"/>
    <property type="evidence" value="ECO:0007669"/>
    <property type="project" value="TreeGrafter"/>
</dbReference>
<comment type="caution">
    <text evidence="21">The sequence shown here is derived from an EMBL/GenBank/DDBJ whole genome shotgun (WGS) entry which is preliminary data.</text>
</comment>
<dbReference type="InterPro" id="IPR049023">
    <property type="entry name" value="AMG1_II"/>
</dbReference>
<evidence type="ECO:0000256" key="7">
    <source>
        <dbReference type="ARBA" id="ARBA00022723"/>
    </source>
</evidence>
<dbReference type="Pfam" id="PF13843">
    <property type="entry name" value="DDE_Tnp_1_7"/>
    <property type="match status" value="1"/>
</dbReference>
<dbReference type="InterPro" id="IPR036900">
    <property type="entry name" value="A-D-PHexomutase_C_sf"/>
</dbReference>
<evidence type="ECO:0000256" key="6">
    <source>
        <dbReference type="ARBA" id="ARBA00022553"/>
    </source>
</evidence>
<dbReference type="InterPro" id="IPR016066">
    <property type="entry name" value="A-D-PHexomutase_CS"/>
</dbReference>
<keyword evidence="10" id="KW-0119">Carbohydrate metabolism</keyword>
<gene>
    <name evidence="21" type="ORF">ElyMa_006574600</name>
</gene>
<evidence type="ECO:0000256" key="15">
    <source>
        <dbReference type="SAM" id="MobiDB-lite"/>
    </source>
</evidence>
<dbReference type="CDD" id="cd03086">
    <property type="entry name" value="PGM3"/>
    <property type="match status" value="1"/>
</dbReference>
<dbReference type="PANTHER" id="PTHR45955">
    <property type="entry name" value="PHOSPHOACETYLGLUCOSAMINE MUTASE"/>
    <property type="match status" value="1"/>
</dbReference>
<feature type="domain" description="Phosphoacetylglucosamine mutase AMG1" evidence="20">
    <location>
        <begin position="181"/>
        <end position="285"/>
    </location>
</feature>
<dbReference type="Proteomes" id="UP000762676">
    <property type="component" value="Unassembled WGS sequence"/>
</dbReference>
<evidence type="ECO:0000256" key="1">
    <source>
        <dbReference type="ARBA" id="ARBA00000558"/>
    </source>
</evidence>
<evidence type="ECO:0000313" key="22">
    <source>
        <dbReference type="Proteomes" id="UP000762676"/>
    </source>
</evidence>
<evidence type="ECO:0000256" key="3">
    <source>
        <dbReference type="ARBA" id="ARBA00004865"/>
    </source>
</evidence>
<keyword evidence="6" id="KW-0597">Phosphoprotein</keyword>
<dbReference type="GO" id="GO:0000287">
    <property type="term" value="F:magnesium ion binding"/>
    <property type="evidence" value="ECO:0007669"/>
    <property type="project" value="InterPro"/>
</dbReference>
<dbReference type="FunFam" id="3.40.120.10:FF:000023">
    <property type="entry name" value="Phosphoacetylglucosamine mutase"/>
    <property type="match status" value="1"/>
</dbReference>
<feature type="domain" description="Alpha-D-phosphohexomutase C-terminal" evidence="16">
    <location>
        <begin position="678"/>
        <end position="724"/>
    </location>
</feature>